<proteinExistence type="predicted"/>
<protein>
    <submittedName>
        <fullName evidence="1">DUF3168 domain-containing protein</fullName>
    </submittedName>
</protein>
<evidence type="ECO:0000313" key="2">
    <source>
        <dbReference type="Proteomes" id="UP001168613"/>
    </source>
</evidence>
<sequence length="121" mass="13672">MTIEVAITALLAPLVEGRCYPDVTPSGAIFPLIVHQVVGGRAHKHLERQLPESENYRVQVYCWAGTRLAAVELGREIRRQVIEYRVGLKSAIAIGQRVSLYDAALMLYGVRQDFDIWIKEH</sequence>
<organism evidence="1 2">
    <name type="scientific">Alcaligenes endophyticus</name>
    <dbReference type="NCBI Taxonomy" id="1929088"/>
    <lineage>
        <taxon>Bacteria</taxon>
        <taxon>Pseudomonadati</taxon>
        <taxon>Pseudomonadota</taxon>
        <taxon>Betaproteobacteria</taxon>
        <taxon>Burkholderiales</taxon>
        <taxon>Alcaligenaceae</taxon>
        <taxon>Alcaligenes</taxon>
    </lineage>
</organism>
<name>A0ABT8EKA0_9BURK</name>
<dbReference type="RefSeq" id="WP_266124383.1">
    <property type="nucleotide sequence ID" value="NZ_JAJHNU010000002.1"/>
</dbReference>
<dbReference type="EMBL" id="JAJHNU010000002">
    <property type="protein sequence ID" value="MDN4121716.1"/>
    <property type="molecule type" value="Genomic_DNA"/>
</dbReference>
<gene>
    <name evidence="1" type="ORF">LMS43_10480</name>
</gene>
<dbReference type="Proteomes" id="UP001168613">
    <property type="component" value="Unassembled WGS sequence"/>
</dbReference>
<reference evidence="1" key="1">
    <citation type="submission" date="2021-11" db="EMBL/GenBank/DDBJ databases">
        <title>Draft genome sequence of Alcaligenes endophyticus type strain CCUG 75668T.</title>
        <authorList>
            <person name="Salva-Serra F."/>
            <person name="Duran R.E."/>
            <person name="Seeger M."/>
            <person name="Moore E.R.B."/>
            <person name="Jaen-Luchoro D."/>
        </authorList>
    </citation>
    <scope>NUCLEOTIDE SEQUENCE</scope>
    <source>
        <strain evidence="1">CCUG 75668</strain>
    </source>
</reference>
<evidence type="ECO:0000313" key="1">
    <source>
        <dbReference type="EMBL" id="MDN4121716.1"/>
    </source>
</evidence>
<comment type="caution">
    <text evidence="1">The sequence shown here is derived from an EMBL/GenBank/DDBJ whole genome shotgun (WGS) entry which is preliminary data.</text>
</comment>
<accession>A0ABT8EKA0</accession>
<keyword evidence="2" id="KW-1185">Reference proteome</keyword>
<dbReference type="InterPro" id="IPR021508">
    <property type="entry name" value="Gp17-like"/>
</dbReference>
<dbReference type="Pfam" id="PF11367">
    <property type="entry name" value="Tail_completion_gp17"/>
    <property type="match status" value="1"/>
</dbReference>